<sequence length="69" mass="7656">MAVDATTAFLRASTAFQLVSHLGSTSAIKIEQVGCTERASKHFSFTWTEWAVSRDLSKEQSRSDHQHSS</sequence>
<dbReference type="AlphaFoldDB" id="A0A6A5ZNH4"/>
<proteinExistence type="predicted"/>
<dbReference type="EMBL" id="ML977313">
    <property type="protein sequence ID" value="KAF2120417.1"/>
    <property type="molecule type" value="Genomic_DNA"/>
</dbReference>
<evidence type="ECO:0000313" key="2">
    <source>
        <dbReference type="Proteomes" id="UP000799770"/>
    </source>
</evidence>
<organism evidence="1 2">
    <name type="scientific">Lophiotrema nucula</name>
    <dbReference type="NCBI Taxonomy" id="690887"/>
    <lineage>
        <taxon>Eukaryota</taxon>
        <taxon>Fungi</taxon>
        <taxon>Dikarya</taxon>
        <taxon>Ascomycota</taxon>
        <taxon>Pezizomycotina</taxon>
        <taxon>Dothideomycetes</taxon>
        <taxon>Pleosporomycetidae</taxon>
        <taxon>Pleosporales</taxon>
        <taxon>Lophiotremataceae</taxon>
        <taxon>Lophiotrema</taxon>
    </lineage>
</organism>
<reference evidence="1" key="1">
    <citation type="journal article" date="2020" name="Stud. Mycol.">
        <title>101 Dothideomycetes genomes: a test case for predicting lifestyles and emergence of pathogens.</title>
        <authorList>
            <person name="Haridas S."/>
            <person name="Albert R."/>
            <person name="Binder M."/>
            <person name="Bloem J."/>
            <person name="Labutti K."/>
            <person name="Salamov A."/>
            <person name="Andreopoulos B."/>
            <person name="Baker S."/>
            <person name="Barry K."/>
            <person name="Bills G."/>
            <person name="Bluhm B."/>
            <person name="Cannon C."/>
            <person name="Castanera R."/>
            <person name="Culley D."/>
            <person name="Daum C."/>
            <person name="Ezra D."/>
            <person name="Gonzalez J."/>
            <person name="Henrissat B."/>
            <person name="Kuo A."/>
            <person name="Liang C."/>
            <person name="Lipzen A."/>
            <person name="Lutzoni F."/>
            <person name="Magnuson J."/>
            <person name="Mondo S."/>
            <person name="Nolan M."/>
            <person name="Ohm R."/>
            <person name="Pangilinan J."/>
            <person name="Park H.-J."/>
            <person name="Ramirez L."/>
            <person name="Alfaro M."/>
            <person name="Sun H."/>
            <person name="Tritt A."/>
            <person name="Yoshinaga Y."/>
            <person name="Zwiers L.-H."/>
            <person name="Turgeon B."/>
            <person name="Goodwin S."/>
            <person name="Spatafora J."/>
            <person name="Crous P."/>
            <person name="Grigoriev I."/>
        </authorList>
    </citation>
    <scope>NUCLEOTIDE SEQUENCE</scope>
    <source>
        <strain evidence="1">CBS 627.86</strain>
    </source>
</reference>
<dbReference type="Proteomes" id="UP000799770">
    <property type="component" value="Unassembled WGS sequence"/>
</dbReference>
<accession>A0A6A5ZNH4</accession>
<protein>
    <submittedName>
        <fullName evidence="1">Uncharacterized protein</fullName>
    </submittedName>
</protein>
<gene>
    <name evidence="1" type="ORF">BDV96DRAFT_564785</name>
</gene>
<keyword evidence="2" id="KW-1185">Reference proteome</keyword>
<evidence type="ECO:0000313" key="1">
    <source>
        <dbReference type="EMBL" id="KAF2120417.1"/>
    </source>
</evidence>
<name>A0A6A5ZNH4_9PLEO</name>